<evidence type="ECO:0000313" key="2">
    <source>
        <dbReference type="Proteomes" id="UP000598174"/>
    </source>
</evidence>
<proteinExistence type="predicted"/>
<reference evidence="1" key="1">
    <citation type="submission" date="2021-01" db="EMBL/GenBank/DDBJ databases">
        <title>Whole genome shotgun sequence of Actinoplanes ferrugineus NBRC 15555.</title>
        <authorList>
            <person name="Komaki H."/>
            <person name="Tamura T."/>
        </authorList>
    </citation>
    <scope>NUCLEOTIDE SEQUENCE</scope>
    <source>
        <strain evidence="1">NBRC 15555</strain>
    </source>
</reference>
<comment type="caution">
    <text evidence="1">The sequence shown here is derived from an EMBL/GenBank/DDBJ whole genome shotgun (WGS) entry which is preliminary data.</text>
</comment>
<dbReference type="RefSeq" id="WP_203816751.1">
    <property type="nucleotide sequence ID" value="NZ_BAAABP010000007.1"/>
</dbReference>
<name>A0A919MD45_9ACTN</name>
<sequence>MESSRIALGAVFRWPHDERPGRILVYDGSVVMYDSWWPHLSNWGLADLSESRRGIVNYYVTTSSVVAMKASYLREAPISPEEASLHRPDLPFAVMREQRLTWPVQASEISAFSGSFPADQHVLSAPEVYLSPFGPKGGLKKGIRISAEDKTGFTAQELMRKAADLQVAHSGRVGAVVGVGIYRLGLCWGRPAFYLRGATPEHEVD</sequence>
<evidence type="ECO:0000313" key="1">
    <source>
        <dbReference type="EMBL" id="GIE10189.1"/>
    </source>
</evidence>
<protein>
    <submittedName>
        <fullName evidence="1">Uncharacterized protein</fullName>
    </submittedName>
</protein>
<dbReference type="AlphaFoldDB" id="A0A919MD45"/>
<organism evidence="1 2">
    <name type="scientific">Paractinoplanes ferrugineus</name>
    <dbReference type="NCBI Taxonomy" id="113564"/>
    <lineage>
        <taxon>Bacteria</taxon>
        <taxon>Bacillati</taxon>
        <taxon>Actinomycetota</taxon>
        <taxon>Actinomycetes</taxon>
        <taxon>Micromonosporales</taxon>
        <taxon>Micromonosporaceae</taxon>
        <taxon>Paractinoplanes</taxon>
    </lineage>
</organism>
<gene>
    <name evidence="1" type="ORF">Afe05nite_20290</name>
</gene>
<dbReference type="EMBL" id="BOMM01000014">
    <property type="protein sequence ID" value="GIE10189.1"/>
    <property type="molecule type" value="Genomic_DNA"/>
</dbReference>
<accession>A0A919MD45</accession>
<keyword evidence="2" id="KW-1185">Reference proteome</keyword>
<dbReference type="Proteomes" id="UP000598174">
    <property type="component" value="Unassembled WGS sequence"/>
</dbReference>